<evidence type="ECO:0000256" key="2">
    <source>
        <dbReference type="ARBA" id="ARBA00022840"/>
    </source>
</evidence>
<evidence type="ECO:0000313" key="6">
    <source>
        <dbReference type="EMBL" id="QEA04939.1"/>
    </source>
</evidence>
<accession>A0A5B8R781</accession>
<dbReference type="NCBIfam" id="NF003828">
    <property type="entry name" value="PRK05416.1"/>
    <property type="match status" value="1"/>
</dbReference>
<dbReference type="HAMAP" id="MF_00636">
    <property type="entry name" value="RapZ_like"/>
    <property type="match status" value="1"/>
</dbReference>
<proteinExistence type="inferred from homology"/>
<dbReference type="PANTHER" id="PTHR30448:SF0">
    <property type="entry name" value="RNASE ADAPTER PROTEIN RAPZ"/>
    <property type="match status" value="1"/>
</dbReference>
<protein>
    <submittedName>
        <fullName evidence="6">RNase adapter protein RapZ</fullName>
    </submittedName>
</protein>
<keyword evidence="2" id="KW-0067">ATP-binding</keyword>
<dbReference type="Pfam" id="PF03668">
    <property type="entry name" value="RapZ-like_N"/>
    <property type="match status" value="1"/>
</dbReference>
<dbReference type="AlphaFoldDB" id="A0A5B8R781"/>
<reference evidence="6" key="1">
    <citation type="submission" date="2019-06" db="EMBL/GenBank/DDBJ databases">
        <authorList>
            <person name="Murdoch R.W."/>
            <person name="Fathepure B."/>
        </authorList>
    </citation>
    <scope>NUCLEOTIDE SEQUENCE</scope>
</reference>
<organism evidence="6">
    <name type="scientific">uncultured organism</name>
    <dbReference type="NCBI Taxonomy" id="155900"/>
    <lineage>
        <taxon>unclassified sequences</taxon>
        <taxon>environmental samples</taxon>
    </lineage>
</organism>
<dbReference type="GO" id="GO:0005524">
    <property type="term" value="F:ATP binding"/>
    <property type="evidence" value="ECO:0007669"/>
    <property type="project" value="UniProtKB-KW"/>
</dbReference>
<evidence type="ECO:0000259" key="5">
    <source>
        <dbReference type="Pfam" id="PF22740"/>
    </source>
</evidence>
<dbReference type="InterPro" id="IPR053930">
    <property type="entry name" value="RapZ-like_N"/>
</dbReference>
<feature type="domain" description="RapZ C-terminal" evidence="5">
    <location>
        <begin position="167"/>
        <end position="285"/>
    </location>
</feature>
<sequence length="286" mass="32275">MRLVIISGLSGSGKSVALSTLEDTGFYCIDNLPVDLLEAFGRHITAVAGDEPGNDRYAVGVDARNRPSDLARIPAILDQLRASGINCEILFLDAERDTLLKRFSETRRRHPLSGEDTSLDEAIHRERELLEPLLERADLTIDTTRTTVHELRDLVRARLVRAPYTLSLMFESFGYKHGLPPDADFVFDARCLPNPHWNAELRPLTGRDEPVAAFLEAQETVTAFHTQVRDFLAEWIPRFQQENRSYLTIAIGCTGGQHRSVYLAERLCGDFRGRLGQVNVRHRELP</sequence>
<name>A0A5B8R781_9ZZZZ</name>
<evidence type="ECO:0000259" key="4">
    <source>
        <dbReference type="Pfam" id="PF03668"/>
    </source>
</evidence>
<gene>
    <name evidence="6" type="primary">rapZ</name>
    <name evidence="6" type="ORF">KBTEX_01257</name>
</gene>
<feature type="domain" description="RapZ-like N-terminal" evidence="4">
    <location>
        <begin position="1"/>
        <end position="159"/>
    </location>
</feature>
<evidence type="ECO:0000256" key="1">
    <source>
        <dbReference type="ARBA" id="ARBA00022741"/>
    </source>
</evidence>
<dbReference type="Gene3D" id="3.40.50.300">
    <property type="entry name" value="P-loop containing nucleotide triphosphate hydrolases"/>
    <property type="match status" value="1"/>
</dbReference>
<dbReference type="InterPro" id="IPR005337">
    <property type="entry name" value="RapZ-like"/>
</dbReference>
<dbReference type="InterPro" id="IPR053931">
    <property type="entry name" value="RapZ_C"/>
</dbReference>
<dbReference type="InterPro" id="IPR027417">
    <property type="entry name" value="P-loop_NTPase"/>
</dbReference>
<dbReference type="Pfam" id="PF22740">
    <property type="entry name" value="PapZ_C"/>
    <property type="match status" value="1"/>
</dbReference>
<dbReference type="GO" id="GO:0005525">
    <property type="term" value="F:GTP binding"/>
    <property type="evidence" value="ECO:0007669"/>
    <property type="project" value="UniProtKB-KW"/>
</dbReference>
<keyword evidence="3" id="KW-0342">GTP-binding</keyword>
<dbReference type="PIRSF" id="PIRSF005052">
    <property type="entry name" value="P-loopkin"/>
    <property type="match status" value="1"/>
</dbReference>
<keyword evidence="1" id="KW-0547">Nucleotide-binding</keyword>
<dbReference type="PANTHER" id="PTHR30448">
    <property type="entry name" value="RNASE ADAPTER PROTEIN RAPZ"/>
    <property type="match status" value="1"/>
</dbReference>
<dbReference type="SUPFAM" id="SSF52540">
    <property type="entry name" value="P-loop containing nucleoside triphosphate hydrolases"/>
    <property type="match status" value="1"/>
</dbReference>
<dbReference type="EMBL" id="MN079092">
    <property type="protein sequence ID" value="QEA04939.1"/>
    <property type="molecule type" value="Genomic_DNA"/>
</dbReference>
<evidence type="ECO:0000256" key="3">
    <source>
        <dbReference type="ARBA" id="ARBA00023134"/>
    </source>
</evidence>